<organism evidence="1 2">
    <name type="scientific">Apiospora marii</name>
    <dbReference type="NCBI Taxonomy" id="335849"/>
    <lineage>
        <taxon>Eukaryota</taxon>
        <taxon>Fungi</taxon>
        <taxon>Dikarya</taxon>
        <taxon>Ascomycota</taxon>
        <taxon>Pezizomycotina</taxon>
        <taxon>Sordariomycetes</taxon>
        <taxon>Xylariomycetidae</taxon>
        <taxon>Amphisphaeriales</taxon>
        <taxon>Apiosporaceae</taxon>
        <taxon>Apiospora</taxon>
    </lineage>
</organism>
<sequence length="220" mass="25275">MPNFPDLPRELRDLIYQFCLVHKKPVDTCRYLQYTRPPIYGLAPNILRVSKAVHREASPVLYSQNIFDLSKRSCDTVSRFLYRIGSNNADQIRHIKIAFPHVCGGPHVQFRLDQGFVDVLRITQGLCHRAHTVTISHWYLSSLVITSSLLPSDRTREVATAAMTWIDSQLRSLPSLRQIVVQPGDWLNPDDHIRQEMARLGWQTTWMASRAAQDALLWTG</sequence>
<dbReference type="EMBL" id="JAQQWI010000001">
    <property type="protein sequence ID" value="KAK8040307.1"/>
    <property type="molecule type" value="Genomic_DNA"/>
</dbReference>
<comment type="caution">
    <text evidence="1">The sequence shown here is derived from an EMBL/GenBank/DDBJ whole genome shotgun (WGS) entry which is preliminary data.</text>
</comment>
<name>A0ABR1T156_9PEZI</name>
<dbReference type="Proteomes" id="UP001396898">
    <property type="component" value="Unassembled WGS sequence"/>
</dbReference>
<accession>A0ABR1T156</accession>
<gene>
    <name evidence="1" type="ORF">PG991_000095</name>
</gene>
<protein>
    <submittedName>
        <fullName evidence="1">Uncharacterized protein</fullName>
    </submittedName>
</protein>
<proteinExistence type="predicted"/>
<dbReference type="InterPro" id="IPR038883">
    <property type="entry name" value="AN11006-like"/>
</dbReference>
<keyword evidence="2" id="KW-1185">Reference proteome</keyword>
<dbReference type="PANTHER" id="PTHR42085">
    <property type="entry name" value="F-BOX DOMAIN-CONTAINING PROTEIN"/>
    <property type="match status" value="1"/>
</dbReference>
<reference evidence="1 2" key="1">
    <citation type="submission" date="2023-01" db="EMBL/GenBank/DDBJ databases">
        <title>Analysis of 21 Apiospora genomes using comparative genomics revels a genus with tremendous synthesis potential of carbohydrate active enzymes and secondary metabolites.</title>
        <authorList>
            <person name="Sorensen T."/>
        </authorList>
    </citation>
    <scope>NUCLEOTIDE SEQUENCE [LARGE SCALE GENOMIC DNA]</scope>
    <source>
        <strain evidence="1 2">CBS 20057</strain>
    </source>
</reference>
<dbReference type="PANTHER" id="PTHR42085:SF2">
    <property type="entry name" value="F-BOX DOMAIN-CONTAINING PROTEIN"/>
    <property type="match status" value="1"/>
</dbReference>
<evidence type="ECO:0000313" key="2">
    <source>
        <dbReference type="Proteomes" id="UP001396898"/>
    </source>
</evidence>
<evidence type="ECO:0000313" key="1">
    <source>
        <dbReference type="EMBL" id="KAK8040307.1"/>
    </source>
</evidence>